<dbReference type="AlphaFoldDB" id="A0A9N7TTH0"/>
<reference evidence="2" key="1">
    <citation type="submission" date="2020-03" db="EMBL/GenBank/DDBJ databases">
        <authorList>
            <person name="Weist P."/>
        </authorList>
    </citation>
    <scope>NUCLEOTIDE SEQUENCE</scope>
</reference>
<dbReference type="Proteomes" id="UP001153269">
    <property type="component" value="Unassembled WGS sequence"/>
</dbReference>
<name>A0A9N7TTH0_PLEPL</name>
<feature type="chain" id="PRO_5040217747" description="Secreted protein" evidence="1">
    <location>
        <begin position="23"/>
        <end position="108"/>
    </location>
</feature>
<comment type="caution">
    <text evidence="2">The sequence shown here is derived from an EMBL/GenBank/DDBJ whole genome shotgun (WGS) entry which is preliminary data.</text>
</comment>
<feature type="signal peptide" evidence="1">
    <location>
        <begin position="1"/>
        <end position="22"/>
    </location>
</feature>
<organism evidence="2 3">
    <name type="scientific">Pleuronectes platessa</name>
    <name type="common">European plaice</name>
    <dbReference type="NCBI Taxonomy" id="8262"/>
    <lineage>
        <taxon>Eukaryota</taxon>
        <taxon>Metazoa</taxon>
        <taxon>Chordata</taxon>
        <taxon>Craniata</taxon>
        <taxon>Vertebrata</taxon>
        <taxon>Euteleostomi</taxon>
        <taxon>Actinopterygii</taxon>
        <taxon>Neopterygii</taxon>
        <taxon>Teleostei</taxon>
        <taxon>Neoteleostei</taxon>
        <taxon>Acanthomorphata</taxon>
        <taxon>Carangaria</taxon>
        <taxon>Pleuronectiformes</taxon>
        <taxon>Pleuronectoidei</taxon>
        <taxon>Pleuronectidae</taxon>
        <taxon>Pleuronectes</taxon>
    </lineage>
</organism>
<evidence type="ECO:0000313" key="3">
    <source>
        <dbReference type="Proteomes" id="UP001153269"/>
    </source>
</evidence>
<keyword evidence="1" id="KW-0732">Signal</keyword>
<evidence type="ECO:0000313" key="2">
    <source>
        <dbReference type="EMBL" id="CAB1418750.1"/>
    </source>
</evidence>
<sequence>MSEVSLHARLPSLLLLLPLSSSSPPITSFHFPPQRLLCDEFIKVQKKLLQSDRSFAGFKAAETFCSRAASSTCTQETTPSTAAASALACSPLLRRFRDTRGEGGKASV</sequence>
<dbReference type="EMBL" id="CADEAL010000337">
    <property type="protein sequence ID" value="CAB1418750.1"/>
    <property type="molecule type" value="Genomic_DNA"/>
</dbReference>
<accession>A0A9N7TTH0</accession>
<evidence type="ECO:0008006" key="4">
    <source>
        <dbReference type="Google" id="ProtNLM"/>
    </source>
</evidence>
<proteinExistence type="predicted"/>
<evidence type="ECO:0000256" key="1">
    <source>
        <dbReference type="SAM" id="SignalP"/>
    </source>
</evidence>
<gene>
    <name evidence="2" type="ORF">PLEPLA_LOCUS6576</name>
</gene>
<keyword evidence="3" id="KW-1185">Reference proteome</keyword>
<protein>
    <recommendedName>
        <fullName evidence="4">Secreted protein</fullName>
    </recommendedName>
</protein>